<dbReference type="EMBL" id="AP014862">
    <property type="protein sequence ID" value="BAU76130.1"/>
    <property type="molecule type" value="Genomic_DNA"/>
</dbReference>
<dbReference type="KEGG" id="pfuw:KF707C_44420"/>
<evidence type="ECO:0000313" key="2">
    <source>
        <dbReference type="Proteomes" id="UP000218554"/>
    </source>
</evidence>
<sequence length="99" mass="10906">MSDAITIKSKTIAGREVQVREITVAEARVIFADRGGDIFGDLLFKECRLSDLRVMTNLSEDALDAMTPSQVAEVIKLAKEQNPHFFELLDRLSKAPAAA</sequence>
<proteinExistence type="predicted"/>
<dbReference type="Proteomes" id="UP000218554">
    <property type="component" value="Chromosome"/>
</dbReference>
<dbReference type="AlphaFoldDB" id="A0AAD1C3H2"/>
<keyword evidence="2" id="KW-1185">Reference proteome</keyword>
<protein>
    <submittedName>
        <fullName evidence="1">Phage protein</fullName>
    </submittedName>
</protein>
<reference evidence="2" key="1">
    <citation type="submission" date="2015-05" db="EMBL/GenBank/DDBJ databases">
        <title>Draft genome sequencing of a biphenyl-degrading bacterium, Pseudomonas balearica KF707 (=NBRC110670).</title>
        <authorList>
            <person name="Kimura N."/>
            <person name="Hirose J."/>
            <person name="Watanabe T."/>
            <person name="Suenaga H."/>
            <person name="Fujihara H."/>
            <person name="Noguchi M."/>
            <person name="Hashimoto M."/>
            <person name="Shimodaira J."/>
            <person name="Tsuchikane K."/>
            <person name="Hosoyama A."/>
            <person name="Yamazoe A."/>
            <person name="Fujita N."/>
            <person name="Furukawa K."/>
        </authorList>
    </citation>
    <scope>NUCLEOTIDE SEQUENCE [LARGE SCALE GENOMIC DNA]</scope>
    <source>
        <strain evidence="2">DSM 10086 / NBRC 110670 / KF707</strain>
    </source>
</reference>
<name>A0AAD1C3H2_METFU</name>
<organism evidence="1 2">
    <name type="scientific">Metapseudomonas furukawaii</name>
    <name type="common">Pseudomonas furukawaii</name>
    <dbReference type="NCBI Taxonomy" id="1149133"/>
    <lineage>
        <taxon>Bacteria</taxon>
        <taxon>Pseudomonadati</taxon>
        <taxon>Pseudomonadota</taxon>
        <taxon>Gammaproteobacteria</taxon>
        <taxon>Pseudomonadales</taxon>
        <taxon>Pseudomonadaceae</taxon>
        <taxon>Metapseudomonas</taxon>
    </lineage>
</organism>
<reference evidence="1 2" key="2">
    <citation type="journal article" date="2017" name="Int. J. Syst. Evol. Microbiol.">
        <title>Pseudomonas furukawaii sp. nov., a polychlorinated biphenyl-degrading bacterium isolated from biphenyl-contaminated soil in Japan.</title>
        <authorList>
            <person name="Kimura N."/>
            <person name="Watanabe T."/>
            <person name="Suenaga H."/>
            <person name="Fujihara H."/>
            <person name="Futagami T."/>
            <person name="Goto M."/>
            <person name="Hanada S."/>
            <person name="Hirose J."/>
        </authorList>
    </citation>
    <scope>NUCLEOTIDE SEQUENCE [LARGE SCALE GENOMIC DNA]</scope>
    <source>
        <strain evidence="2">DSM 10086 / NBRC 110670 / KF707</strain>
    </source>
</reference>
<accession>A0AAD1C3H2</accession>
<evidence type="ECO:0000313" key="1">
    <source>
        <dbReference type="EMBL" id="BAU76130.1"/>
    </source>
</evidence>
<gene>
    <name evidence="1" type="ORF">KF707C_44420</name>
</gene>
<dbReference type="RefSeq" id="WP_004421262.1">
    <property type="nucleotide sequence ID" value="NZ_AJMR01000099.1"/>
</dbReference>